<keyword evidence="2" id="KW-1133">Transmembrane helix</keyword>
<evidence type="ECO:0000313" key="4">
    <source>
        <dbReference type="Proteomes" id="UP000245783"/>
    </source>
</evidence>
<evidence type="ECO:0000256" key="1">
    <source>
        <dbReference type="SAM" id="MobiDB-lite"/>
    </source>
</evidence>
<gene>
    <name evidence="3" type="ORF">IE81DRAFT_319120</name>
</gene>
<evidence type="ECO:0008006" key="5">
    <source>
        <dbReference type="Google" id="ProtNLM"/>
    </source>
</evidence>
<proteinExistence type="predicted"/>
<dbReference type="SUPFAM" id="SSF117070">
    <property type="entry name" value="LEA14-like"/>
    <property type="match status" value="1"/>
</dbReference>
<evidence type="ECO:0000256" key="2">
    <source>
        <dbReference type="SAM" id="Phobius"/>
    </source>
</evidence>
<accession>A0A316WC83</accession>
<dbReference type="GeneID" id="37034497"/>
<feature type="compositionally biased region" description="Polar residues" evidence="1">
    <location>
        <begin position="41"/>
        <end position="55"/>
    </location>
</feature>
<reference evidence="3 4" key="1">
    <citation type="journal article" date="2018" name="Mol. Biol. Evol.">
        <title>Broad Genomic Sampling Reveals a Smut Pathogenic Ancestry of the Fungal Clade Ustilaginomycotina.</title>
        <authorList>
            <person name="Kijpornyongpan T."/>
            <person name="Mondo S.J."/>
            <person name="Barry K."/>
            <person name="Sandor L."/>
            <person name="Lee J."/>
            <person name="Lipzen A."/>
            <person name="Pangilinan J."/>
            <person name="LaButti K."/>
            <person name="Hainaut M."/>
            <person name="Henrissat B."/>
            <person name="Grigoriev I.V."/>
            <person name="Spatafora J.W."/>
            <person name="Aime M.C."/>
        </authorList>
    </citation>
    <scope>NUCLEOTIDE SEQUENCE [LARGE SCALE GENOMIC DNA]</scope>
    <source>
        <strain evidence="3 4">MCA 4658</strain>
    </source>
</reference>
<feature type="transmembrane region" description="Helical" evidence="2">
    <location>
        <begin position="198"/>
        <end position="220"/>
    </location>
</feature>
<feature type="compositionally biased region" description="Polar residues" evidence="1">
    <location>
        <begin position="85"/>
        <end position="101"/>
    </location>
</feature>
<dbReference type="RefSeq" id="XP_025373401.1">
    <property type="nucleotide sequence ID" value="XM_025512627.1"/>
</dbReference>
<feature type="region of interest" description="Disordered" evidence="1">
    <location>
        <begin position="41"/>
        <end position="67"/>
    </location>
</feature>
<sequence>MLTSTPDSRSYRLSQAELHSPLGHNLDTFDSLLPLTATHIQTSESPSSLHNTPSRSGALPHAGPSTNSNSWHGIMSYPFNSSYAAQKSPSPYQSGTGYETYSSSQGAGQSAAAPHAYRSASTHKRTDTGFSYNSDGGDAAGKSRSREAEKDAGQGPYGPSYASGTGGAALYGSKGIFTQEDKGAFGARSVPVRIFRSIGCIIIWAILIIVSIVCLVVMFARPPNVAISGINPPSSDDISVQASGVTFNSSINFAISNPNSISATITKLTAHAYNKDVNTDVDVGRGTIENKKIEANSNTTIHFPFQLAYDLTKDRNSAIIKDVISKCGLGGGGGNGQLEYTLKVDVRLSILSVAIPFTITRPLSFTCPASTISSALQNLGLGDIINSLGGRAWNLRRALPEEEEWSEARSVQERLGTRDDIVRVTQMLGERARDAFEERQRRAQPVAIEYQASRRALHPDAL</sequence>
<organism evidence="3 4">
    <name type="scientific">Ceraceosorus guamensis</name>
    <dbReference type="NCBI Taxonomy" id="1522189"/>
    <lineage>
        <taxon>Eukaryota</taxon>
        <taxon>Fungi</taxon>
        <taxon>Dikarya</taxon>
        <taxon>Basidiomycota</taxon>
        <taxon>Ustilaginomycotina</taxon>
        <taxon>Exobasidiomycetes</taxon>
        <taxon>Ceraceosorales</taxon>
        <taxon>Ceraceosoraceae</taxon>
        <taxon>Ceraceosorus</taxon>
    </lineage>
</organism>
<protein>
    <recommendedName>
        <fullName evidence="5">Late embryogenesis abundant protein LEA-2 subgroup domain-containing protein</fullName>
    </recommendedName>
</protein>
<keyword evidence="2" id="KW-0472">Membrane</keyword>
<dbReference type="InParanoid" id="A0A316WC83"/>
<feature type="compositionally biased region" description="Low complexity" evidence="1">
    <location>
        <begin position="102"/>
        <end position="113"/>
    </location>
</feature>
<dbReference type="Gene3D" id="2.60.40.1820">
    <property type="match status" value="1"/>
</dbReference>
<evidence type="ECO:0000313" key="3">
    <source>
        <dbReference type="EMBL" id="PWN46241.1"/>
    </source>
</evidence>
<dbReference type="EMBL" id="KZ819351">
    <property type="protein sequence ID" value="PWN46241.1"/>
    <property type="molecule type" value="Genomic_DNA"/>
</dbReference>
<dbReference type="OrthoDB" id="20273at2759"/>
<keyword evidence="4" id="KW-1185">Reference proteome</keyword>
<dbReference type="Proteomes" id="UP000245783">
    <property type="component" value="Unassembled WGS sequence"/>
</dbReference>
<name>A0A316WC83_9BASI</name>
<dbReference type="AlphaFoldDB" id="A0A316WC83"/>
<dbReference type="STRING" id="1522189.A0A316WC83"/>
<feature type="region of interest" description="Disordered" evidence="1">
    <location>
        <begin position="85"/>
        <end position="160"/>
    </location>
</feature>
<keyword evidence="2" id="KW-0812">Transmembrane</keyword>